<protein>
    <submittedName>
        <fullName evidence="2">Uncharacterized protein</fullName>
    </submittedName>
</protein>
<dbReference type="Proteomes" id="UP000289340">
    <property type="component" value="Chromosome 15"/>
</dbReference>
<organism evidence="2 3">
    <name type="scientific">Glycine soja</name>
    <name type="common">Wild soybean</name>
    <dbReference type="NCBI Taxonomy" id="3848"/>
    <lineage>
        <taxon>Eukaryota</taxon>
        <taxon>Viridiplantae</taxon>
        <taxon>Streptophyta</taxon>
        <taxon>Embryophyta</taxon>
        <taxon>Tracheophyta</taxon>
        <taxon>Spermatophyta</taxon>
        <taxon>Magnoliopsida</taxon>
        <taxon>eudicotyledons</taxon>
        <taxon>Gunneridae</taxon>
        <taxon>Pentapetalae</taxon>
        <taxon>rosids</taxon>
        <taxon>fabids</taxon>
        <taxon>Fabales</taxon>
        <taxon>Fabaceae</taxon>
        <taxon>Papilionoideae</taxon>
        <taxon>50 kb inversion clade</taxon>
        <taxon>NPAAA clade</taxon>
        <taxon>indigoferoid/millettioid clade</taxon>
        <taxon>Phaseoleae</taxon>
        <taxon>Glycine</taxon>
        <taxon>Glycine subgen. Soja</taxon>
    </lineage>
</organism>
<gene>
    <name evidence="2" type="ORF">D0Y65_041272</name>
</gene>
<dbReference type="AlphaFoldDB" id="A0A445GV25"/>
<keyword evidence="3" id="KW-1185">Reference proteome</keyword>
<name>A0A445GV25_GLYSO</name>
<proteinExistence type="predicted"/>
<feature type="region of interest" description="Disordered" evidence="1">
    <location>
        <begin position="27"/>
        <end position="47"/>
    </location>
</feature>
<sequence length="176" mass="19271">MSIMELVVDPWIWGSLCIKNLPSSARDLQSRPTVRTGPPPPPNYHKRPNLIRNAFYRHNRFGVKFGSFEGFPGGVTDPHGGPADECDSAVAATAEPGEDNEVEEVAEVEGFLGGVEAAINLEGWRCQARAVESFTVVTKAKAKANCPSFETRNLPSLSIQFIREPFITPGETLPKY</sequence>
<accession>A0A445GV25</accession>
<reference evidence="2 3" key="1">
    <citation type="submission" date="2018-09" db="EMBL/GenBank/DDBJ databases">
        <title>A high-quality reference genome of wild soybean provides a powerful tool to mine soybean genomes.</title>
        <authorList>
            <person name="Xie M."/>
            <person name="Chung C.Y.L."/>
            <person name="Li M.-W."/>
            <person name="Wong F.-L."/>
            <person name="Chan T.-F."/>
            <person name="Lam H.-M."/>
        </authorList>
    </citation>
    <scope>NUCLEOTIDE SEQUENCE [LARGE SCALE GENOMIC DNA]</scope>
    <source>
        <strain evidence="3">cv. W05</strain>
        <tissue evidence="2">Hypocotyl of etiolated seedlings</tissue>
    </source>
</reference>
<evidence type="ECO:0000313" key="3">
    <source>
        <dbReference type="Proteomes" id="UP000289340"/>
    </source>
</evidence>
<evidence type="ECO:0000313" key="2">
    <source>
        <dbReference type="EMBL" id="RZB65151.1"/>
    </source>
</evidence>
<comment type="caution">
    <text evidence="2">The sequence shown here is derived from an EMBL/GenBank/DDBJ whole genome shotgun (WGS) entry which is preliminary data.</text>
</comment>
<evidence type="ECO:0000256" key="1">
    <source>
        <dbReference type="SAM" id="MobiDB-lite"/>
    </source>
</evidence>
<dbReference type="EMBL" id="QZWG01000015">
    <property type="protein sequence ID" value="RZB65151.1"/>
    <property type="molecule type" value="Genomic_DNA"/>
</dbReference>